<name>A0A5B7IBX0_PORTR</name>
<comment type="caution">
    <text evidence="1">The sequence shown here is derived from an EMBL/GenBank/DDBJ whole genome shotgun (WGS) entry which is preliminary data.</text>
</comment>
<dbReference type="Proteomes" id="UP000324222">
    <property type="component" value="Unassembled WGS sequence"/>
</dbReference>
<accession>A0A5B7IBX0</accession>
<dbReference type="AlphaFoldDB" id="A0A5B7IBX0"/>
<organism evidence="1 2">
    <name type="scientific">Portunus trituberculatus</name>
    <name type="common">Swimming crab</name>
    <name type="synonym">Neptunus trituberculatus</name>
    <dbReference type="NCBI Taxonomy" id="210409"/>
    <lineage>
        <taxon>Eukaryota</taxon>
        <taxon>Metazoa</taxon>
        <taxon>Ecdysozoa</taxon>
        <taxon>Arthropoda</taxon>
        <taxon>Crustacea</taxon>
        <taxon>Multicrustacea</taxon>
        <taxon>Malacostraca</taxon>
        <taxon>Eumalacostraca</taxon>
        <taxon>Eucarida</taxon>
        <taxon>Decapoda</taxon>
        <taxon>Pleocyemata</taxon>
        <taxon>Brachyura</taxon>
        <taxon>Eubrachyura</taxon>
        <taxon>Portunoidea</taxon>
        <taxon>Portunidae</taxon>
        <taxon>Portuninae</taxon>
        <taxon>Portunus</taxon>
    </lineage>
</organism>
<evidence type="ECO:0000313" key="2">
    <source>
        <dbReference type="Proteomes" id="UP000324222"/>
    </source>
</evidence>
<proteinExistence type="predicted"/>
<sequence length="39" mass="4458">MSKAAISHSFKKLLTPSRCRECDSYVYFHGYECGEVSVQ</sequence>
<evidence type="ECO:0000313" key="1">
    <source>
        <dbReference type="EMBL" id="MPC81312.1"/>
    </source>
</evidence>
<protein>
    <submittedName>
        <fullName evidence="1">Minor histocompatibility protein HA-1</fullName>
    </submittedName>
</protein>
<dbReference type="EMBL" id="VSRR010056578">
    <property type="protein sequence ID" value="MPC81312.1"/>
    <property type="molecule type" value="Genomic_DNA"/>
</dbReference>
<keyword evidence="2" id="KW-1185">Reference proteome</keyword>
<gene>
    <name evidence="1" type="primary">hmha1_0</name>
    <name evidence="1" type="ORF">E2C01_075919</name>
</gene>
<reference evidence="1 2" key="1">
    <citation type="submission" date="2019-05" db="EMBL/GenBank/DDBJ databases">
        <title>Another draft genome of Portunus trituberculatus and its Hox gene families provides insights of decapod evolution.</title>
        <authorList>
            <person name="Jeong J.-H."/>
            <person name="Song I."/>
            <person name="Kim S."/>
            <person name="Choi T."/>
            <person name="Kim D."/>
            <person name="Ryu S."/>
            <person name="Kim W."/>
        </authorList>
    </citation>
    <scope>NUCLEOTIDE SEQUENCE [LARGE SCALE GENOMIC DNA]</scope>
    <source>
        <tissue evidence="1">Muscle</tissue>
    </source>
</reference>